<name>A0A3D8YGW1_9BACT</name>
<dbReference type="EMBL" id="QNUL01000002">
    <property type="protein sequence ID" value="REA63639.1"/>
    <property type="molecule type" value="Genomic_DNA"/>
</dbReference>
<sequence length="77" mass="8636">MTLFSYSISKKEGENFEDPKLLGNFVKKTFHTSKKASTFSGWGLHYLTGVVFTVAYKLLLGSVNRRPLLQTGFCMAP</sequence>
<gene>
    <name evidence="2" type="ORF">DSL64_04150</name>
</gene>
<dbReference type="AlphaFoldDB" id="A0A3D8YGW1"/>
<protein>
    <submittedName>
        <fullName evidence="2">Uncharacterized protein</fullName>
    </submittedName>
</protein>
<keyword evidence="1" id="KW-0472">Membrane</keyword>
<dbReference type="Proteomes" id="UP000256373">
    <property type="component" value="Unassembled WGS sequence"/>
</dbReference>
<keyword evidence="1" id="KW-1133">Transmembrane helix</keyword>
<evidence type="ECO:0000313" key="3">
    <source>
        <dbReference type="Proteomes" id="UP000256373"/>
    </source>
</evidence>
<reference evidence="2 3" key="1">
    <citation type="submission" date="2018-07" db="EMBL/GenBank/DDBJ databases">
        <title>Dyadobacter roseus sp. nov., isolated from rose rhizosphere soil.</title>
        <authorList>
            <person name="Chen L."/>
        </authorList>
    </citation>
    <scope>NUCLEOTIDE SEQUENCE [LARGE SCALE GENOMIC DNA]</scope>
    <source>
        <strain evidence="2 3">RS19</strain>
    </source>
</reference>
<comment type="caution">
    <text evidence="2">The sequence shown here is derived from an EMBL/GenBank/DDBJ whole genome shotgun (WGS) entry which is preliminary data.</text>
</comment>
<keyword evidence="3" id="KW-1185">Reference proteome</keyword>
<evidence type="ECO:0000256" key="1">
    <source>
        <dbReference type="SAM" id="Phobius"/>
    </source>
</evidence>
<keyword evidence="1" id="KW-0812">Transmembrane</keyword>
<feature type="transmembrane region" description="Helical" evidence="1">
    <location>
        <begin position="42"/>
        <end position="60"/>
    </location>
</feature>
<proteinExistence type="predicted"/>
<organism evidence="2 3">
    <name type="scientific">Dyadobacter luteus</name>
    <dbReference type="NCBI Taxonomy" id="2259619"/>
    <lineage>
        <taxon>Bacteria</taxon>
        <taxon>Pseudomonadati</taxon>
        <taxon>Bacteroidota</taxon>
        <taxon>Cytophagia</taxon>
        <taxon>Cytophagales</taxon>
        <taxon>Spirosomataceae</taxon>
        <taxon>Dyadobacter</taxon>
    </lineage>
</organism>
<evidence type="ECO:0000313" key="2">
    <source>
        <dbReference type="EMBL" id="REA63639.1"/>
    </source>
</evidence>
<accession>A0A3D8YGW1</accession>